<keyword evidence="2" id="KW-0433">Leucine-rich repeat</keyword>
<dbReference type="GO" id="GO:0016020">
    <property type="term" value="C:membrane"/>
    <property type="evidence" value="ECO:0007669"/>
    <property type="project" value="UniProtKB-SubCell"/>
</dbReference>
<comment type="caution">
    <text evidence="9">The sequence shown here is derived from an EMBL/GenBank/DDBJ whole genome shotgun (WGS) entry which is preliminary data.</text>
</comment>
<dbReference type="Gene3D" id="3.80.10.10">
    <property type="entry name" value="Ribonuclease Inhibitor"/>
    <property type="match status" value="1"/>
</dbReference>
<evidence type="ECO:0000256" key="5">
    <source>
        <dbReference type="ARBA" id="ARBA00022737"/>
    </source>
</evidence>
<dbReference type="InterPro" id="IPR046956">
    <property type="entry name" value="RLP23-like"/>
</dbReference>
<dbReference type="SUPFAM" id="SSF52058">
    <property type="entry name" value="L domain-like"/>
    <property type="match status" value="1"/>
</dbReference>
<evidence type="ECO:0000256" key="7">
    <source>
        <dbReference type="ARBA" id="ARBA00023136"/>
    </source>
</evidence>
<gene>
    <name evidence="9" type="ORF">J5N97_023134</name>
</gene>
<dbReference type="InterPro" id="IPR025875">
    <property type="entry name" value="Leu-rich_rpt_4"/>
</dbReference>
<dbReference type="Proteomes" id="UP001085076">
    <property type="component" value="Miscellaneous, Linkage group lg06"/>
</dbReference>
<dbReference type="PANTHER" id="PTHR48063:SF112">
    <property type="entry name" value="RECEPTOR LIKE PROTEIN 30-LIKE"/>
    <property type="match status" value="1"/>
</dbReference>
<reference evidence="9" key="1">
    <citation type="submission" date="2021-03" db="EMBL/GenBank/DDBJ databases">
        <authorList>
            <person name="Li Z."/>
            <person name="Yang C."/>
        </authorList>
    </citation>
    <scope>NUCLEOTIDE SEQUENCE</scope>
    <source>
        <strain evidence="9">Dzin_1.0</strain>
        <tissue evidence="9">Leaf</tissue>
    </source>
</reference>
<name>A0A9D5CCU1_9LILI</name>
<dbReference type="FunFam" id="3.80.10.10:FF:000041">
    <property type="entry name" value="LRR receptor-like serine/threonine-protein kinase ERECTA"/>
    <property type="match status" value="1"/>
</dbReference>
<protein>
    <submittedName>
        <fullName evidence="9">Uncharacterized protein</fullName>
    </submittedName>
</protein>
<evidence type="ECO:0000256" key="4">
    <source>
        <dbReference type="ARBA" id="ARBA00022729"/>
    </source>
</evidence>
<dbReference type="AlphaFoldDB" id="A0A9D5CCU1"/>
<proteinExistence type="predicted"/>
<keyword evidence="7" id="KW-0472">Membrane</keyword>
<sequence>MALTYKQMERMMEVLQGSVQTSHSNFGPLGYADSLLLVIKGRGLEYSKNLEYVASMDLLGNNFSRDIPRELANLYGLQNLNLTGNKLAGKIPENIGQLKWLESLDLSRNNLLGSIPSSMSLWKTLAAS</sequence>
<evidence type="ECO:0000313" key="9">
    <source>
        <dbReference type="EMBL" id="KAJ0970257.1"/>
    </source>
</evidence>
<keyword evidence="10" id="KW-1185">Reference proteome</keyword>
<keyword evidence="4" id="KW-0732">Signal</keyword>
<reference evidence="9" key="2">
    <citation type="journal article" date="2022" name="Hortic Res">
        <title>The genome of Dioscorea zingiberensis sheds light on the biosynthesis, origin and evolution of the medicinally important diosgenin saponins.</title>
        <authorList>
            <person name="Li Y."/>
            <person name="Tan C."/>
            <person name="Li Z."/>
            <person name="Guo J."/>
            <person name="Li S."/>
            <person name="Chen X."/>
            <person name="Wang C."/>
            <person name="Dai X."/>
            <person name="Yang H."/>
            <person name="Song W."/>
            <person name="Hou L."/>
            <person name="Xu J."/>
            <person name="Tong Z."/>
            <person name="Xu A."/>
            <person name="Yuan X."/>
            <person name="Wang W."/>
            <person name="Yang Q."/>
            <person name="Chen L."/>
            <person name="Sun Z."/>
            <person name="Wang K."/>
            <person name="Pan B."/>
            <person name="Chen J."/>
            <person name="Bao Y."/>
            <person name="Liu F."/>
            <person name="Qi X."/>
            <person name="Gang D.R."/>
            <person name="Wen J."/>
            <person name="Li J."/>
        </authorList>
    </citation>
    <scope>NUCLEOTIDE SEQUENCE</scope>
    <source>
        <strain evidence="9">Dzin_1.0</strain>
    </source>
</reference>
<keyword evidence="5" id="KW-0677">Repeat</keyword>
<evidence type="ECO:0000256" key="8">
    <source>
        <dbReference type="ARBA" id="ARBA00023180"/>
    </source>
</evidence>
<dbReference type="Pfam" id="PF12799">
    <property type="entry name" value="LRR_4"/>
    <property type="match status" value="1"/>
</dbReference>
<organism evidence="9 10">
    <name type="scientific">Dioscorea zingiberensis</name>
    <dbReference type="NCBI Taxonomy" id="325984"/>
    <lineage>
        <taxon>Eukaryota</taxon>
        <taxon>Viridiplantae</taxon>
        <taxon>Streptophyta</taxon>
        <taxon>Embryophyta</taxon>
        <taxon>Tracheophyta</taxon>
        <taxon>Spermatophyta</taxon>
        <taxon>Magnoliopsida</taxon>
        <taxon>Liliopsida</taxon>
        <taxon>Dioscoreales</taxon>
        <taxon>Dioscoreaceae</taxon>
        <taxon>Dioscorea</taxon>
    </lineage>
</organism>
<evidence type="ECO:0000256" key="2">
    <source>
        <dbReference type="ARBA" id="ARBA00022614"/>
    </source>
</evidence>
<keyword evidence="3" id="KW-0812">Transmembrane</keyword>
<evidence type="ECO:0000256" key="3">
    <source>
        <dbReference type="ARBA" id="ARBA00022692"/>
    </source>
</evidence>
<evidence type="ECO:0000256" key="1">
    <source>
        <dbReference type="ARBA" id="ARBA00004479"/>
    </source>
</evidence>
<dbReference type="OrthoDB" id="773329at2759"/>
<evidence type="ECO:0000256" key="6">
    <source>
        <dbReference type="ARBA" id="ARBA00022989"/>
    </source>
</evidence>
<dbReference type="InterPro" id="IPR032675">
    <property type="entry name" value="LRR_dom_sf"/>
</dbReference>
<accession>A0A9D5CCU1</accession>
<dbReference type="PANTHER" id="PTHR48063">
    <property type="entry name" value="LRR RECEPTOR-LIKE KINASE"/>
    <property type="match status" value="1"/>
</dbReference>
<dbReference type="EMBL" id="JAGGNH010000006">
    <property type="protein sequence ID" value="KAJ0970257.1"/>
    <property type="molecule type" value="Genomic_DNA"/>
</dbReference>
<keyword evidence="8" id="KW-0325">Glycoprotein</keyword>
<keyword evidence="6" id="KW-1133">Transmembrane helix</keyword>
<comment type="subcellular location">
    <subcellularLocation>
        <location evidence="1">Membrane</location>
        <topology evidence="1">Single-pass type I membrane protein</topology>
    </subcellularLocation>
</comment>
<evidence type="ECO:0000313" key="10">
    <source>
        <dbReference type="Proteomes" id="UP001085076"/>
    </source>
</evidence>